<dbReference type="InterPro" id="IPR043504">
    <property type="entry name" value="Peptidase_S1_PA_chymotrypsin"/>
</dbReference>
<keyword evidence="4 6" id="KW-0378">Hydrolase</keyword>
<dbReference type="PRINTS" id="PR00839">
    <property type="entry name" value="V8PROTEASE"/>
</dbReference>
<dbReference type="Pfam" id="PF00089">
    <property type="entry name" value="Trypsin"/>
    <property type="match status" value="1"/>
</dbReference>
<dbReference type="InterPro" id="IPR009003">
    <property type="entry name" value="Peptidase_S1_PA"/>
</dbReference>
<sequence>MVKIARCFSVFLFIFIISLKFSNTLNAESYLNRTVNERSAGIMEVQELVQQINNSELSFIRLDKINTNISGIGILSNTKNKVYGTAFVIDDHTLLTNNHVVEKGFGVVNKAMYDPERPSNLKFMPSRDANNIPYSFTIKDIKMIKGVDVAVVHTNEKVTDKVTPLKIANEQNIKNMKSRDKITTYGYPSKEYLGNDFINDSRYKMYKSDGFYLLKVNSDDPQFYSKMIIRMGNSGSPILNSNNEVVGINSGGMNNTNANATVRAKNELAYVFSFTDYVRKEILDNSY</sequence>
<evidence type="ECO:0000313" key="7">
    <source>
        <dbReference type="EMBL" id="VYU36836.1"/>
    </source>
</evidence>
<evidence type="ECO:0000256" key="1">
    <source>
        <dbReference type="ARBA" id="ARBA00008764"/>
    </source>
</evidence>
<dbReference type="GO" id="GO:0006508">
    <property type="term" value="P:proteolysis"/>
    <property type="evidence" value="ECO:0007669"/>
    <property type="project" value="UniProtKB-KW"/>
</dbReference>
<dbReference type="GO" id="GO:0004252">
    <property type="term" value="F:serine-type endopeptidase activity"/>
    <property type="evidence" value="ECO:0007669"/>
    <property type="project" value="InterPro"/>
</dbReference>
<proteinExistence type="inferred from homology"/>
<gene>
    <name evidence="7" type="primary">splF_2</name>
    <name evidence="7" type="ORF">SSLFYP27_02005</name>
</gene>
<reference evidence="7" key="1">
    <citation type="submission" date="2019-11" db="EMBL/GenBank/DDBJ databases">
        <authorList>
            <person name="Feng L."/>
        </authorList>
    </citation>
    <scope>NUCLEOTIDE SEQUENCE</scope>
    <source>
        <strain evidence="7">SsimulansLFYP27</strain>
    </source>
</reference>
<evidence type="ECO:0000256" key="6">
    <source>
        <dbReference type="RuleBase" id="RU004296"/>
    </source>
</evidence>
<evidence type="ECO:0000256" key="3">
    <source>
        <dbReference type="ARBA" id="ARBA00022729"/>
    </source>
</evidence>
<evidence type="ECO:0000256" key="2">
    <source>
        <dbReference type="ARBA" id="ARBA00022670"/>
    </source>
</evidence>
<dbReference type="AlphaFoldDB" id="A0A6N3E580"/>
<keyword evidence="3" id="KW-0732">Signal</keyword>
<name>A0A6N3E580_STASI</name>
<keyword evidence="2 6" id="KW-0645">Protease</keyword>
<evidence type="ECO:0000256" key="4">
    <source>
        <dbReference type="ARBA" id="ARBA00022801"/>
    </source>
</evidence>
<dbReference type="EC" id="3.4.21.-" evidence="6"/>
<dbReference type="InterPro" id="IPR008256">
    <property type="entry name" value="Peptidase_S1B"/>
</dbReference>
<keyword evidence="5 6" id="KW-0720">Serine protease</keyword>
<organism evidence="7">
    <name type="scientific">Staphylococcus simulans</name>
    <dbReference type="NCBI Taxonomy" id="1286"/>
    <lineage>
        <taxon>Bacteria</taxon>
        <taxon>Bacillati</taxon>
        <taxon>Bacillota</taxon>
        <taxon>Bacilli</taxon>
        <taxon>Bacillales</taxon>
        <taxon>Staphylococcaceae</taxon>
        <taxon>Staphylococcus</taxon>
    </lineage>
</organism>
<dbReference type="InterPro" id="IPR001254">
    <property type="entry name" value="Trypsin_dom"/>
</dbReference>
<comment type="similarity">
    <text evidence="1 6">Belongs to the peptidase S1B family.</text>
</comment>
<protein>
    <recommendedName>
        <fullName evidence="6">Serine protease</fullName>
        <ecNumber evidence="6">3.4.21.-</ecNumber>
    </recommendedName>
</protein>
<dbReference type="RefSeq" id="WP_096754236.1">
    <property type="nucleotide sequence ID" value="NZ_CACRUO010000049.1"/>
</dbReference>
<dbReference type="SUPFAM" id="SSF50494">
    <property type="entry name" value="Trypsin-like serine proteases"/>
    <property type="match status" value="1"/>
</dbReference>
<dbReference type="EMBL" id="CACRUO010000049">
    <property type="protein sequence ID" value="VYU36836.1"/>
    <property type="molecule type" value="Genomic_DNA"/>
</dbReference>
<evidence type="ECO:0000256" key="5">
    <source>
        <dbReference type="ARBA" id="ARBA00022825"/>
    </source>
</evidence>
<accession>A0A6N3E580</accession>
<dbReference type="Gene3D" id="2.40.10.10">
    <property type="entry name" value="Trypsin-like serine proteases"/>
    <property type="match status" value="2"/>
</dbReference>